<dbReference type="GO" id="GO:0005524">
    <property type="term" value="F:ATP binding"/>
    <property type="evidence" value="ECO:0007669"/>
    <property type="project" value="UniProtKB-KW"/>
</dbReference>
<dbReference type="CDD" id="cd01129">
    <property type="entry name" value="PulE-GspE-like"/>
    <property type="match status" value="1"/>
</dbReference>
<dbReference type="EMBL" id="BJCL01000004">
    <property type="protein sequence ID" value="GCL62900.1"/>
    <property type="molecule type" value="Genomic_DNA"/>
</dbReference>
<dbReference type="PROSITE" id="PS00662">
    <property type="entry name" value="T2SP_E"/>
    <property type="match status" value="1"/>
</dbReference>
<protein>
    <recommendedName>
        <fullName evidence="4">Bacterial type II secretion system protein E domain-containing protein</fullName>
    </recommendedName>
</protein>
<comment type="caution">
    <text evidence="5">The sequence shown here is derived from an EMBL/GenBank/DDBJ whole genome shotgun (WGS) entry which is preliminary data.</text>
</comment>
<keyword evidence="2" id="KW-0547">Nucleotide-binding</keyword>
<dbReference type="Gene3D" id="3.40.50.300">
    <property type="entry name" value="P-loop containing nucleotide triphosphate hydrolases"/>
    <property type="match status" value="1"/>
</dbReference>
<sequence>MTPLQRFDHARWPQAQAVRHRALVALQADGAARLLADRPLDPLLLQLAEARLAAPLQWQQVDAATLDGWLAQGEAQGRALDALGSEAATVAAGPSANDSGTQELSLAGLGAETSPAVRLLDAVLFDALQDGASDIHIESQPRGAQLRLRHDGVMQPLRSIDSAALAEQMVSRLKVMAELDIGERRLPQDGRFKLRVQGREVDFRLSIMPSVFGEDAVVRVLDRSHLAPGGQALTLQSLGFAPALRASVLALARAPHGMLLVTGPTGSGKTTTLYAAITEVHTGREKVITIEDPVEYQLAGVVQIPVNDRKGLGFARGLRSILRHDPDRVMVGEIRDTETAQIAVQAALTGHLVFSTVHANSAFDVIGRFMHMGLDLYNVVSALNAVLAQRLLRQVCGQCAEPVAASASEQAVLGSDDGAPLQLRRGRGCAHCHGSGYRGRQAVAELLRLDDGLRDLIAGRAPLSDIKQAARARGLQTLRAAALAAVRQGHTTLEEVDRVVGSD</sequence>
<keyword evidence="6" id="KW-1185">Reference proteome</keyword>
<evidence type="ECO:0000259" key="4">
    <source>
        <dbReference type="PROSITE" id="PS00662"/>
    </source>
</evidence>
<dbReference type="OrthoDB" id="5790493at2"/>
<evidence type="ECO:0000313" key="5">
    <source>
        <dbReference type="EMBL" id="GCL62900.1"/>
    </source>
</evidence>
<dbReference type="PANTHER" id="PTHR30258">
    <property type="entry name" value="TYPE II SECRETION SYSTEM PROTEIN GSPE-RELATED"/>
    <property type="match status" value="1"/>
</dbReference>
<accession>A0A480AQ26</accession>
<dbReference type="Proteomes" id="UP000301751">
    <property type="component" value="Unassembled WGS sequence"/>
</dbReference>
<dbReference type="Gene3D" id="3.30.450.90">
    <property type="match status" value="1"/>
</dbReference>
<evidence type="ECO:0000313" key="6">
    <source>
        <dbReference type="Proteomes" id="UP000301751"/>
    </source>
</evidence>
<dbReference type="Pfam" id="PF00437">
    <property type="entry name" value="T2SSE"/>
    <property type="match status" value="1"/>
</dbReference>
<proteinExistence type="inferred from homology"/>
<comment type="similarity">
    <text evidence="1">Belongs to the GSP E family.</text>
</comment>
<dbReference type="GO" id="GO:0016887">
    <property type="term" value="F:ATP hydrolysis activity"/>
    <property type="evidence" value="ECO:0007669"/>
    <property type="project" value="TreeGrafter"/>
</dbReference>
<gene>
    <name evidence="5" type="ORF">AQPW35_19810</name>
</gene>
<name>A0A480AQ26_9BURK</name>
<evidence type="ECO:0000256" key="3">
    <source>
        <dbReference type="ARBA" id="ARBA00022840"/>
    </source>
</evidence>
<dbReference type="GO" id="GO:0005886">
    <property type="term" value="C:plasma membrane"/>
    <property type="evidence" value="ECO:0007669"/>
    <property type="project" value="TreeGrafter"/>
</dbReference>
<dbReference type="RefSeq" id="WP_137732656.1">
    <property type="nucleotide sequence ID" value="NZ_BJCL01000004.1"/>
</dbReference>
<dbReference type="SUPFAM" id="SSF52540">
    <property type="entry name" value="P-loop containing nucleoside triphosphate hydrolases"/>
    <property type="match status" value="1"/>
</dbReference>
<dbReference type="InterPro" id="IPR027417">
    <property type="entry name" value="P-loop_NTPase"/>
</dbReference>
<organism evidence="5 6">
    <name type="scientific">Pseudaquabacterium pictum</name>
    <dbReference type="NCBI Taxonomy" id="2315236"/>
    <lineage>
        <taxon>Bacteria</taxon>
        <taxon>Pseudomonadati</taxon>
        <taxon>Pseudomonadota</taxon>
        <taxon>Betaproteobacteria</taxon>
        <taxon>Burkholderiales</taxon>
        <taxon>Sphaerotilaceae</taxon>
        <taxon>Pseudaquabacterium</taxon>
    </lineage>
</organism>
<dbReference type="PANTHER" id="PTHR30258:SF1">
    <property type="entry name" value="PROTEIN TRANSPORT PROTEIN HOFB HOMOLOG"/>
    <property type="match status" value="1"/>
</dbReference>
<evidence type="ECO:0000256" key="1">
    <source>
        <dbReference type="ARBA" id="ARBA00006611"/>
    </source>
</evidence>
<reference evidence="6" key="1">
    <citation type="submission" date="2019-03" db="EMBL/GenBank/DDBJ databases">
        <title>Aquabacterium pictum sp.nov., the first bacteriochlorophyll a-containing freshwater bacterium in the genus Aquabacterium of the class Betaproteobacteria.</title>
        <authorList>
            <person name="Hirose S."/>
            <person name="Tank M."/>
            <person name="Hara E."/>
            <person name="Tamaki H."/>
            <person name="Takaichi S."/>
            <person name="Haruta S."/>
            <person name="Hanada S."/>
        </authorList>
    </citation>
    <scope>NUCLEOTIDE SEQUENCE [LARGE SCALE GENOMIC DNA]</scope>
    <source>
        <strain evidence="6">W35</strain>
    </source>
</reference>
<evidence type="ECO:0000256" key="2">
    <source>
        <dbReference type="ARBA" id="ARBA00022741"/>
    </source>
</evidence>
<keyword evidence="3" id="KW-0067">ATP-binding</keyword>
<dbReference type="AlphaFoldDB" id="A0A480AQ26"/>
<feature type="domain" description="Bacterial type II secretion system protein E" evidence="4">
    <location>
        <begin position="322"/>
        <end position="336"/>
    </location>
</feature>
<dbReference type="InterPro" id="IPR001482">
    <property type="entry name" value="T2SS/T4SS_dom"/>
</dbReference>